<evidence type="ECO:0000313" key="3">
    <source>
        <dbReference type="Proteomes" id="UP000216446"/>
    </source>
</evidence>
<keyword evidence="3" id="KW-1185">Reference proteome</keyword>
<dbReference type="InParanoid" id="A0A259TZ23"/>
<dbReference type="RefSeq" id="WP_094547898.1">
    <property type="nucleotide sequence ID" value="NZ_MQWB01000001.1"/>
</dbReference>
<dbReference type="AlphaFoldDB" id="A0A259TZ23"/>
<proteinExistence type="predicted"/>
<gene>
    <name evidence="2" type="ORF">BSZ36_08610</name>
</gene>
<reference evidence="2 3" key="1">
    <citation type="submission" date="2016-11" db="EMBL/GenBank/DDBJ databases">
        <title>Study of marine rhodopsin-containing bacteria.</title>
        <authorList>
            <person name="Yoshizawa S."/>
            <person name="Kumagai Y."/>
            <person name="Kogure K."/>
        </authorList>
    </citation>
    <scope>NUCLEOTIDE SEQUENCE [LARGE SCALE GENOMIC DNA]</scope>
    <source>
        <strain evidence="2 3">SG-29</strain>
    </source>
</reference>
<comment type="caution">
    <text evidence="2">The sequence shown here is derived from an EMBL/GenBank/DDBJ whole genome shotgun (WGS) entry which is preliminary data.</text>
</comment>
<accession>A0A259TZ23</accession>
<dbReference type="InterPro" id="IPR038670">
    <property type="entry name" value="HslJ-like_sf"/>
</dbReference>
<evidence type="ECO:0000313" key="2">
    <source>
        <dbReference type="EMBL" id="OZC03025.1"/>
    </source>
</evidence>
<organism evidence="2 3">
    <name type="scientific">Rubricoccus marinus</name>
    <dbReference type="NCBI Taxonomy" id="716817"/>
    <lineage>
        <taxon>Bacteria</taxon>
        <taxon>Pseudomonadati</taxon>
        <taxon>Rhodothermota</taxon>
        <taxon>Rhodothermia</taxon>
        <taxon>Rhodothermales</taxon>
        <taxon>Rubricoccaceae</taxon>
        <taxon>Rubricoccus</taxon>
    </lineage>
</organism>
<dbReference type="EMBL" id="MQWB01000001">
    <property type="protein sequence ID" value="OZC03025.1"/>
    <property type="molecule type" value="Genomic_DNA"/>
</dbReference>
<dbReference type="Proteomes" id="UP000216446">
    <property type="component" value="Unassembled WGS sequence"/>
</dbReference>
<name>A0A259TZ23_9BACT</name>
<dbReference type="InterPro" id="IPR005184">
    <property type="entry name" value="DUF306_Meta_HslJ"/>
</dbReference>
<dbReference type="Gene3D" id="2.40.128.270">
    <property type="match status" value="1"/>
</dbReference>
<protein>
    <recommendedName>
        <fullName evidence="1">DUF306 domain-containing protein</fullName>
    </recommendedName>
</protein>
<dbReference type="OrthoDB" id="5348860at2"/>
<feature type="domain" description="DUF306" evidence="1">
    <location>
        <begin position="32"/>
        <end position="109"/>
    </location>
</feature>
<evidence type="ECO:0000259" key="1">
    <source>
        <dbReference type="Pfam" id="PF03724"/>
    </source>
</evidence>
<sequence>MTFPAGRFALLALAFIVAGCSGPGASGGGVLLAGSSWSLERIVYPTGEVARGSGETVAFGADGSLSIASCNTCQGRYRMRGATLSVEEGLGCTRMACPTDAVQLEQFFATDVSVRRDGSYLIVTPEVEAGAASGAPQLILLPTQAPTASN</sequence>
<dbReference type="Pfam" id="PF03724">
    <property type="entry name" value="META"/>
    <property type="match status" value="1"/>
</dbReference>
<dbReference type="PROSITE" id="PS51257">
    <property type="entry name" value="PROKAR_LIPOPROTEIN"/>
    <property type="match status" value="1"/>
</dbReference>